<evidence type="ECO:0000313" key="3">
    <source>
        <dbReference type="Proteomes" id="UP000758603"/>
    </source>
</evidence>
<comment type="caution">
    <text evidence="2">The sequence shown here is derived from an EMBL/GenBank/DDBJ whole genome shotgun (WGS) entry which is preliminary data.</text>
</comment>
<dbReference type="Proteomes" id="UP000758603">
    <property type="component" value="Unassembled WGS sequence"/>
</dbReference>
<sequence length="415" mass="44068">MKKPRLLAPAAQQLLLLFEIVAAASDCGDGSATTTITIANSGDASSLASACATIEASVSIGAGAGGDIELDGVQVIRGELQVESCSALGCDEETTTRISSSTLELVDGDVNIANLSGLQNLSFPALGEVKGQFSVHDLDSLDTLNLSALSSVGNLTISNVRQLYYLKLGIAQANKVSVTGNKQLVLQLDGTTTSDDTNSGLVSYLDISRIGELRWGASNGGIVVGNLAVHDTGITELPLLFSSVQSLDVWNNEDLTEVLFPADENAQTRLFSQLKQISIGNNEKFNMTTIRSVEWNSTDMLSWVWPSENLDSVVLDGIIHIAFFQPLIDTHQYTTPKNAESSGSRVVKNFNITSSASTFHCEPIDELRRHGVFPGNYSCNGDHVDIPNSGGIRGGGRSMMIHLMTVAAAGLHVLL</sequence>
<gene>
    <name evidence="2" type="ORF">BKA67DRAFT_264860</name>
</gene>
<dbReference type="Gene3D" id="3.80.20.20">
    <property type="entry name" value="Receptor L-domain"/>
    <property type="match status" value="1"/>
</dbReference>
<keyword evidence="1" id="KW-0732">Signal</keyword>
<organism evidence="2 3">
    <name type="scientific">Truncatella angustata</name>
    <dbReference type="NCBI Taxonomy" id="152316"/>
    <lineage>
        <taxon>Eukaryota</taxon>
        <taxon>Fungi</taxon>
        <taxon>Dikarya</taxon>
        <taxon>Ascomycota</taxon>
        <taxon>Pezizomycotina</taxon>
        <taxon>Sordariomycetes</taxon>
        <taxon>Xylariomycetidae</taxon>
        <taxon>Amphisphaeriales</taxon>
        <taxon>Sporocadaceae</taxon>
        <taxon>Truncatella</taxon>
    </lineage>
</organism>
<dbReference type="EMBL" id="JAGPXC010000004">
    <property type="protein sequence ID" value="KAH6653926.1"/>
    <property type="molecule type" value="Genomic_DNA"/>
</dbReference>
<evidence type="ECO:0000256" key="1">
    <source>
        <dbReference type="SAM" id="SignalP"/>
    </source>
</evidence>
<evidence type="ECO:0000313" key="2">
    <source>
        <dbReference type="EMBL" id="KAH6653926.1"/>
    </source>
</evidence>
<reference evidence="2" key="1">
    <citation type="journal article" date="2021" name="Nat. Commun.">
        <title>Genetic determinants of endophytism in the Arabidopsis root mycobiome.</title>
        <authorList>
            <person name="Mesny F."/>
            <person name="Miyauchi S."/>
            <person name="Thiergart T."/>
            <person name="Pickel B."/>
            <person name="Atanasova L."/>
            <person name="Karlsson M."/>
            <person name="Huettel B."/>
            <person name="Barry K.W."/>
            <person name="Haridas S."/>
            <person name="Chen C."/>
            <person name="Bauer D."/>
            <person name="Andreopoulos W."/>
            <person name="Pangilinan J."/>
            <person name="LaButti K."/>
            <person name="Riley R."/>
            <person name="Lipzen A."/>
            <person name="Clum A."/>
            <person name="Drula E."/>
            <person name="Henrissat B."/>
            <person name="Kohler A."/>
            <person name="Grigoriev I.V."/>
            <person name="Martin F.M."/>
            <person name="Hacquard S."/>
        </authorList>
    </citation>
    <scope>NUCLEOTIDE SEQUENCE</scope>
    <source>
        <strain evidence="2">MPI-SDFR-AT-0073</strain>
    </source>
</reference>
<proteinExistence type="predicted"/>
<dbReference type="OrthoDB" id="536881at2759"/>
<dbReference type="GeneID" id="70124732"/>
<feature type="signal peptide" evidence="1">
    <location>
        <begin position="1"/>
        <end position="23"/>
    </location>
</feature>
<accession>A0A9P8UKU2</accession>
<name>A0A9P8UKU2_9PEZI</name>
<protein>
    <submittedName>
        <fullName evidence="2">Uncharacterized protein</fullName>
    </submittedName>
</protein>
<dbReference type="RefSeq" id="XP_045958196.1">
    <property type="nucleotide sequence ID" value="XM_046095839.1"/>
</dbReference>
<dbReference type="SUPFAM" id="SSF52058">
    <property type="entry name" value="L domain-like"/>
    <property type="match status" value="1"/>
</dbReference>
<dbReference type="AlphaFoldDB" id="A0A9P8UKU2"/>
<feature type="chain" id="PRO_5040325703" evidence="1">
    <location>
        <begin position="24"/>
        <end position="415"/>
    </location>
</feature>
<dbReference type="InterPro" id="IPR036941">
    <property type="entry name" value="Rcpt_L-dom_sf"/>
</dbReference>
<keyword evidence="3" id="KW-1185">Reference proteome</keyword>